<evidence type="ECO:0000256" key="7">
    <source>
        <dbReference type="ARBA" id="ARBA00025100"/>
    </source>
</evidence>
<evidence type="ECO:0000313" key="11">
    <source>
        <dbReference type="Proteomes" id="UP001210211"/>
    </source>
</evidence>
<comment type="caution">
    <text evidence="10">The sequence shown here is derived from an EMBL/GenBank/DDBJ whole genome shotgun (WGS) entry which is preliminary data.</text>
</comment>
<dbReference type="GO" id="GO:0005789">
    <property type="term" value="C:endoplasmic reticulum membrane"/>
    <property type="evidence" value="ECO:0007669"/>
    <property type="project" value="UniProtKB-SubCell"/>
</dbReference>
<evidence type="ECO:0000313" key="10">
    <source>
        <dbReference type="EMBL" id="KAJ3689746.1"/>
    </source>
</evidence>
<dbReference type="PANTHER" id="PTHR31651">
    <property type="match status" value="1"/>
</dbReference>
<comment type="function">
    <text evidence="7">Involved in cellular auxin homeostasis by regulating auxin metabolism. Regulates intracellular auxin accumulation at the endoplasmic reticulum and thus auxin availability for nuclear auxin signaling.</text>
</comment>
<dbReference type="InterPro" id="IPR045033">
    <property type="entry name" value="PILS1/3/4/5/7"/>
</dbReference>
<gene>
    <name evidence="10" type="ORF">LUZ61_018910</name>
</gene>
<accession>A0AAD6EMM8</accession>
<dbReference type="AlphaFoldDB" id="A0AAD6EMM8"/>
<organism evidence="10 11">
    <name type="scientific">Rhynchospora tenuis</name>
    <dbReference type="NCBI Taxonomy" id="198213"/>
    <lineage>
        <taxon>Eukaryota</taxon>
        <taxon>Viridiplantae</taxon>
        <taxon>Streptophyta</taxon>
        <taxon>Embryophyta</taxon>
        <taxon>Tracheophyta</taxon>
        <taxon>Spermatophyta</taxon>
        <taxon>Magnoliopsida</taxon>
        <taxon>Liliopsida</taxon>
        <taxon>Poales</taxon>
        <taxon>Cyperaceae</taxon>
        <taxon>Cyperoideae</taxon>
        <taxon>Rhynchosporeae</taxon>
        <taxon>Rhynchospora</taxon>
    </lineage>
</organism>
<dbReference type="GO" id="GO:0009734">
    <property type="term" value="P:auxin-activated signaling pathway"/>
    <property type="evidence" value="ECO:0007669"/>
    <property type="project" value="UniProtKB-KW"/>
</dbReference>
<evidence type="ECO:0000256" key="1">
    <source>
        <dbReference type="ARBA" id="ARBA00004477"/>
    </source>
</evidence>
<comment type="similarity">
    <text evidence="8">Belongs to the auxin efflux carrier (TC 2.A.69.2) family.</text>
</comment>
<feature type="transmembrane region" description="Helical" evidence="9">
    <location>
        <begin position="366"/>
        <end position="387"/>
    </location>
</feature>
<evidence type="ECO:0000256" key="6">
    <source>
        <dbReference type="ARBA" id="ARBA00023294"/>
    </source>
</evidence>
<evidence type="ECO:0000256" key="5">
    <source>
        <dbReference type="ARBA" id="ARBA00023136"/>
    </source>
</evidence>
<reference evidence="10 11" key="1">
    <citation type="journal article" date="2022" name="Cell">
        <title>Repeat-based holocentromeres influence genome architecture and karyotype evolution.</title>
        <authorList>
            <person name="Hofstatter P.G."/>
            <person name="Thangavel G."/>
            <person name="Lux T."/>
            <person name="Neumann P."/>
            <person name="Vondrak T."/>
            <person name="Novak P."/>
            <person name="Zhang M."/>
            <person name="Costa L."/>
            <person name="Castellani M."/>
            <person name="Scott A."/>
            <person name="Toegelov H."/>
            <person name="Fuchs J."/>
            <person name="Mata-Sucre Y."/>
            <person name="Dias Y."/>
            <person name="Vanzela A.L.L."/>
            <person name="Huettel B."/>
            <person name="Almeida C.C.S."/>
            <person name="Simkova H."/>
            <person name="Souza G."/>
            <person name="Pedrosa-Harand A."/>
            <person name="Macas J."/>
            <person name="Mayer K.F.X."/>
            <person name="Houben A."/>
            <person name="Marques A."/>
        </authorList>
    </citation>
    <scope>NUCLEOTIDE SEQUENCE [LARGE SCALE GENOMIC DNA]</scope>
    <source>
        <strain evidence="10">RhyTen1mFocal</strain>
    </source>
</reference>
<dbReference type="Pfam" id="PF03547">
    <property type="entry name" value="Mem_trans"/>
    <property type="match status" value="1"/>
</dbReference>
<evidence type="ECO:0000256" key="9">
    <source>
        <dbReference type="SAM" id="Phobius"/>
    </source>
</evidence>
<comment type="subcellular location">
    <subcellularLocation>
        <location evidence="1">Endoplasmic reticulum membrane</location>
        <topology evidence="1">Multi-pass membrane protein</topology>
    </subcellularLocation>
</comment>
<evidence type="ECO:0008006" key="12">
    <source>
        <dbReference type="Google" id="ProtNLM"/>
    </source>
</evidence>
<dbReference type="PANTHER" id="PTHR31651:SF34">
    <property type="entry name" value="AUXIN EFFLUX CARRIER COMPONENT"/>
    <property type="match status" value="1"/>
</dbReference>
<feature type="transmembrane region" description="Helical" evidence="9">
    <location>
        <begin position="106"/>
        <end position="127"/>
    </location>
</feature>
<keyword evidence="3 9" id="KW-0812">Transmembrane</keyword>
<evidence type="ECO:0000256" key="3">
    <source>
        <dbReference type="ARBA" id="ARBA00022692"/>
    </source>
</evidence>
<name>A0AAD6EMM8_9POAL</name>
<dbReference type="GO" id="GO:0080162">
    <property type="term" value="P:endoplasmic reticulum to cytosol auxin transport"/>
    <property type="evidence" value="ECO:0007669"/>
    <property type="project" value="InterPro"/>
</dbReference>
<dbReference type="InterPro" id="IPR004776">
    <property type="entry name" value="Mem_transp_PIN-like"/>
</dbReference>
<protein>
    <recommendedName>
        <fullName evidence="12">Protein PIN-LIKES 7-like</fullName>
    </recommendedName>
</protein>
<keyword evidence="11" id="KW-1185">Reference proteome</keyword>
<feature type="transmembrane region" description="Helical" evidence="9">
    <location>
        <begin position="261"/>
        <end position="282"/>
    </location>
</feature>
<evidence type="ECO:0000256" key="8">
    <source>
        <dbReference type="ARBA" id="ARBA00025752"/>
    </source>
</evidence>
<feature type="transmembrane region" description="Helical" evidence="9">
    <location>
        <begin position="331"/>
        <end position="354"/>
    </location>
</feature>
<evidence type="ECO:0000256" key="2">
    <source>
        <dbReference type="ARBA" id="ARBA00022448"/>
    </source>
</evidence>
<keyword evidence="2" id="KW-0813">Transport</keyword>
<feature type="transmembrane region" description="Helical" evidence="9">
    <location>
        <begin position="6"/>
        <end position="34"/>
    </location>
</feature>
<feature type="transmembrane region" description="Helical" evidence="9">
    <location>
        <begin position="147"/>
        <end position="168"/>
    </location>
</feature>
<evidence type="ECO:0000256" key="4">
    <source>
        <dbReference type="ARBA" id="ARBA00022989"/>
    </source>
</evidence>
<dbReference type="Proteomes" id="UP001210211">
    <property type="component" value="Unassembled WGS sequence"/>
</dbReference>
<dbReference type="EMBL" id="JAMRDG010000002">
    <property type="protein sequence ID" value="KAJ3689746.1"/>
    <property type="molecule type" value="Genomic_DNA"/>
</dbReference>
<feature type="transmembrane region" description="Helical" evidence="9">
    <location>
        <begin position="399"/>
        <end position="422"/>
    </location>
</feature>
<proteinExistence type="inferred from homology"/>
<feature type="transmembrane region" description="Helical" evidence="9">
    <location>
        <begin position="46"/>
        <end position="66"/>
    </location>
</feature>
<feature type="transmembrane region" description="Helical" evidence="9">
    <location>
        <begin position="302"/>
        <end position="319"/>
    </location>
</feature>
<sequence length="424" mass="46375">MKFWSLLIVAWMPILEVLLIGSVAALLATSYINILSSDARKHVNKIVFAVFVPALSFTCLAESVTLKDLISWWFMPVNLAITFSIGVTLGWIAAKIIIPGSHLQSLVIACCSGGNWGTLPLIIVPALCSEPGSPFQKASDCDSKGLSYVSLSLALGNIFIWTHNYCVIERSAKIHKGRFLKNSDLSKIRDTDLESSEASSYVVREEDKGDYETLLPPSTKADFEERKSKNDTSVDAITNSRGRFQEIWNIFKKNAEDIMEFLLTPPTIAAFIGLFVGVIPSLKALITVEDAPLRVIQSSLKILANAAIPCTILILGGNLTKGIQKSTLKPLVVVAITVIRYVLLPICGIGVVTGADKLGFLPESPLFKYVLLIQFTVPPAMSIGTIAQLFEAGEEECSVIFFWTYLIAAVALTVWSMVYMSILF</sequence>
<keyword evidence="5 9" id="KW-0472">Membrane</keyword>
<keyword evidence="4 9" id="KW-1133">Transmembrane helix</keyword>
<feature type="transmembrane region" description="Helical" evidence="9">
    <location>
        <begin position="72"/>
        <end position="94"/>
    </location>
</feature>
<keyword evidence="6" id="KW-0927">Auxin signaling pathway</keyword>